<dbReference type="GO" id="GO:0007160">
    <property type="term" value="P:cell-matrix adhesion"/>
    <property type="evidence" value="ECO:0007669"/>
    <property type="project" value="TreeGrafter"/>
</dbReference>
<name>A0A1S3IXA1_LINAN</name>
<proteinExistence type="predicted"/>
<dbReference type="PANTHER" id="PTHR23412:SF17">
    <property type="entry name" value="OTOANCORIN"/>
    <property type="match status" value="1"/>
</dbReference>
<evidence type="ECO:0000256" key="1">
    <source>
        <dbReference type="ARBA" id="ARBA00022729"/>
    </source>
</evidence>
<keyword evidence="4" id="KW-1185">Reference proteome</keyword>
<feature type="chain" id="PRO_5010353379" evidence="3">
    <location>
        <begin position="23"/>
        <end position="1260"/>
    </location>
</feature>
<dbReference type="GO" id="GO:0009986">
    <property type="term" value="C:cell surface"/>
    <property type="evidence" value="ECO:0007669"/>
    <property type="project" value="TreeGrafter"/>
</dbReference>
<dbReference type="Proteomes" id="UP000085678">
    <property type="component" value="Unplaced"/>
</dbReference>
<sequence>MMENSWCLKIFFFLHLMFSVEGQVFKHSFQVWMSPWGATINPVSGASQSTGNQHIMSLENLLELPDACQFATLTPNTGALSSTSSIQKLRDSKGRTLGSIKPMVIKNLRAQFMKSLPIAKKDVFQSAMDMFRTVPQQDQERIIEAFSQGTSAIAEMGNLFRHIPSACKRSLHLQDISADQAIHAMEGSKADPKVLENIIKGVRDSELMTLVNEMQDDLEHLPKADLSIIAVTTVKKLGPQQMTASDVDMMGKDLILNMPPGYMRQFSREAIDRIISHVSQGFTEGHLRYSMASPRWWETVAERVYRLYPQVQDDTTFDKVRMLLPLMPFRACESVPTDLVQNITADYFINVSSTVCLDDSGTLGNSAQCGRWTWLSRRTYKCLQHLLDQKNRGDIFRDPDLRIIASRFLPQDQMFNFDEISCQDIENVALPKLSPRIASKIRRTCGGETPTTWTVQDVRNIGSTVATIPVSDLKRMGKTVACSPEVKEHLASMEKYQRKYIMKTCFSPEDFGDALSHANESLILAASEASFESWKHVTKDKIRQNPSLVRELPNIAKTLVKKKGVGRAVLRALADQMKDNLTLSGSIREVMETLSSKEVCNSITSVENELGQSSELQLTDAQQKCLAKKIKEITSFSDMSVEKLRSFSGILKGMPSTMVKELNVSNRMANAFAFCEQSHVPLKTLKAIKEELLVTGLKELNDSDYMSQLTFADALGLGKECVLYFNSSEIQAASDETCQEICRKMGNLDQVKTILPLKRRELKDACLKCIGKETGTLQEEDLDVLGNLIAELGASELQSRVNKTALASRIEILHGSCRKKDFNTQLGSILTDNSMFGPPSGWDSNTMLRLGDLSTTLSETDFGSISDDVIVDSRDSIINSISPTDSYLQETNRICHFSLDDIDKTDREIRKRMVDSAVFNAVKSTVQVSKRGRDDIDKRSSVPWSCADIMTMGSTIVQATAQELEANIDDSAFGDCILNLGQVQGWSTEQTEVLLQKAIQLWGQPCTMSSADVGLLGSIAVGLSGSHIQCLNLTLDDTVATLGGQATWSDEQLTKLAERYKVTHGAGSLTESSVAVLGHILCGFTDDELNQISGSVFISVSALVGNLKMCPVSKLRTLKSVATGGAAYGSIHVWDASVFSDIGIVLAGLVHEDFQAITDISAVEGMQPHGIAFVPSEELKGLSPTFIAALSPLQASAVTKLQQAQFTTEQLKALENALASTPYVAPVVHVVDSTAGFLYSSKNWWITVCFIMSLHLLNYN</sequence>
<dbReference type="STRING" id="7574.A0A1S3IXA1"/>
<keyword evidence="1 3" id="KW-0732">Signal</keyword>
<gene>
    <name evidence="5" type="primary">LOC106168348</name>
</gene>
<evidence type="ECO:0000256" key="2">
    <source>
        <dbReference type="ARBA" id="ARBA00023180"/>
    </source>
</evidence>
<organism evidence="4 5">
    <name type="scientific">Lingula anatina</name>
    <name type="common">Brachiopod</name>
    <name type="synonym">Lingula unguis</name>
    <dbReference type="NCBI Taxonomy" id="7574"/>
    <lineage>
        <taxon>Eukaryota</taxon>
        <taxon>Metazoa</taxon>
        <taxon>Spiralia</taxon>
        <taxon>Lophotrochozoa</taxon>
        <taxon>Brachiopoda</taxon>
        <taxon>Linguliformea</taxon>
        <taxon>Lingulata</taxon>
        <taxon>Lingulida</taxon>
        <taxon>Linguloidea</taxon>
        <taxon>Lingulidae</taxon>
        <taxon>Lingula</taxon>
    </lineage>
</organism>
<evidence type="ECO:0000313" key="5">
    <source>
        <dbReference type="RefSeq" id="XP_013402832.1"/>
    </source>
</evidence>
<reference evidence="5" key="1">
    <citation type="submission" date="2025-08" db="UniProtKB">
        <authorList>
            <consortium name="RefSeq"/>
        </authorList>
    </citation>
    <scope>IDENTIFICATION</scope>
    <source>
        <tissue evidence="5">Gonads</tissue>
    </source>
</reference>
<dbReference type="InterPro" id="IPR026664">
    <property type="entry name" value="Stereocilin-rel"/>
</dbReference>
<dbReference type="KEGG" id="lak:106168348"/>
<dbReference type="RefSeq" id="XP_013402832.1">
    <property type="nucleotide sequence ID" value="XM_013547378.1"/>
</dbReference>
<keyword evidence="2" id="KW-0325">Glycoprotein</keyword>
<dbReference type="OrthoDB" id="8195838at2759"/>
<accession>A0A1S3IXA1</accession>
<dbReference type="AlphaFoldDB" id="A0A1S3IXA1"/>
<feature type="signal peptide" evidence="3">
    <location>
        <begin position="1"/>
        <end position="22"/>
    </location>
</feature>
<dbReference type="GeneID" id="106168348"/>
<protein>
    <submittedName>
        <fullName evidence="5">Uncharacterized protein LOC106168348</fullName>
    </submittedName>
</protein>
<evidence type="ECO:0000313" key="4">
    <source>
        <dbReference type="Proteomes" id="UP000085678"/>
    </source>
</evidence>
<dbReference type="InParanoid" id="A0A1S3IXA1"/>
<dbReference type="PANTHER" id="PTHR23412">
    <property type="entry name" value="STEREOCILIN RELATED"/>
    <property type="match status" value="1"/>
</dbReference>
<evidence type="ECO:0000256" key="3">
    <source>
        <dbReference type="SAM" id="SignalP"/>
    </source>
</evidence>